<reference evidence="2" key="1">
    <citation type="journal article" date="2020" name="Stud. Mycol.">
        <title>101 Dothideomycetes genomes: a test case for predicting lifestyles and emergence of pathogens.</title>
        <authorList>
            <person name="Haridas S."/>
            <person name="Albert R."/>
            <person name="Binder M."/>
            <person name="Bloem J."/>
            <person name="Labutti K."/>
            <person name="Salamov A."/>
            <person name="Andreopoulos B."/>
            <person name="Baker S."/>
            <person name="Barry K."/>
            <person name="Bills G."/>
            <person name="Bluhm B."/>
            <person name="Cannon C."/>
            <person name="Castanera R."/>
            <person name="Culley D."/>
            <person name="Daum C."/>
            <person name="Ezra D."/>
            <person name="Gonzalez J."/>
            <person name="Henrissat B."/>
            <person name="Kuo A."/>
            <person name="Liang C."/>
            <person name="Lipzen A."/>
            <person name="Lutzoni F."/>
            <person name="Magnuson J."/>
            <person name="Mondo S."/>
            <person name="Nolan M."/>
            <person name="Ohm R."/>
            <person name="Pangilinan J."/>
            <person name="Park H.-J."/>
            <person name="Ramirez L."/>
            <person name="Alfaro M."/>
            <person name="Sun H."/>
            <person name="Tritt A."/>
            <person name="Yoshinaga Y."/>
            <person name="Zwiers L.-H."/>
            <person name="Turgeon B."/>
            <person name="Goodwin S."/>
            <person name="Spatafora J."/>
            <person name="Crous P."/>
            <person name="Grigoriev I."/>
        </authorList>
    </citation>
    <scope>NUCLEOTIDE SEQUENCE</scope>
    <source>
        <strain evidence="2">CBS 690.94</strain>
    </source>
</reference>
<organism evidence="2 3">
    <name type="scientific">Karstenula rhodostoma CBS 690.94</name>
    <dbReference type="NCBI Taxonomy" id="1392251"/>
    <lineage>
        <taxon>Eukaryota</taxon>
        <taxon>Fungi</taxon>
        <taxon>Dikarya</taxon>
        <taxon>Ascomycota</taxon>
        <taxon>Pezizomycotina</taxon>
        <taxon>Dothideomycetes</taxon>
        <taxon>Pleosporomycetidae</taxon>
        <taxon>Pleosporales</taxon>
        <taxon>Massarineae</taxon>
        <taxon>Didymosphaeriaceae</taxon>
        <taxon>Karstenula</taxon>
    </lineage>
</organism>
<evidence type="ECO:0000256" key="1">
    <source>
        <dbReference type="SAM" id="MobiDB-lite"/>
    </source>
</evidence>
<protein>
    <submittedName>
        <fullName evidence="2">Uncharacterized protein</fullName>
    </submittedName>
</protein>
<accession>A0A9P4UGT6</accession>
<gene>
    <name evidence="2" type="ORF">P171DRAFT_468009</name>
</gene>
<dbReference type="EMBL" id="MU001492">
    <property type="protein sequence ID" value="KAF2451444.1"/>
    <property type="molecule type" value="Genomic_DNA"/>
</dbReference>
<evidence type="ECO:0000313" key="2">
    <source>
        <dbReference type="EMBL" id="KAF2451444.1"/>
    </source>
</evidence>
<dbReference type="AlphaFoldDB" id="A0A9P4UGT6"/>
<dbReference type="Proteomes" id="UP000799764">
    <property type="component" value="Unassembled WGS sequence"/>
</dbReference>
<proteinExistence type="predicted"/>
<comment type="caution">
    <text evidence="2">The sequence shown here is derived from an EMBL/GenBank/DDBJ whole genome shotgun (WGS) entry which is preliminary data.</text>
</comment>
<name>A0A9P4UGT6_9PLEO</name>
<sequence>MFPSLQPHRPQPPQQPARPSCAHQQIRAAHATPPPSAPSQAPGHTPTAAPQLKPRSQIEAMPPFSSHPLVPPRSVYDSAVRHPVFFTEQLRKPPFPIPTAATHGWNPVASGYIFEQRRAEANGIPKTKL</sequence>
<evidence type="ECO:0000313" key="3">
    <source>
        <dbReference type="Proteomes" id="UP000799764"/>
    </source>
</evidence>
<dbReference type="OrthoDB" id="3535086at2759"/>
<feature type="region of interest" description="Disordered" evidence="1">
    <location>
        <begin position="1"/>
        <end position="71"/>
    </location>
</feature>
<keyword evidence="3" id="KW-1185">Reference proteome</keyword>